<feature type="compositionally biased region" description="Basic residues" evidence="1">
    <location>
        <begin position="176"/>
        <end position="185"/>
    </location>
</feature>
<evidence type="ECO:0000256" key="1">
    <source>
        <dbReference type="SAM" id="MobiDB-lite"/>
    </source>
</evidence>
<keyword evidence="2" id="KW-1133">Transmembrane helix</keyword>
<name>A0A4S8LMS1_DENBC</name>
<keyword evidence="4" id="KW-1185">Reference proteome</keyword>
<reference evidence="3 4" key="1">
    <citation type="journal article" date="2019" name="Nat. Ecol. Evol.">
        <title>Megaphylogeny resolves global patterns of mushroom evolution.</title>
        <authorList>
            <person name="Varga T."/>
            <person name="Krizsan K."/>
            <person name="Foldi C."/>
            <person name="Dima B."/>
            <person name="Sanchez-Garcia M."/>
            <person name="Sanchez-Ramirez S."/>
            <person name="Szollosi G.J."/>
            <person name="Szarkandi J.G."/>
            <person name="Papp V."/>
            <person name="Albert L."/>
            <person name="Andreopoulos W."/>
            <person name="Angelini C."/>
            <person name="Antonin V."/>
            <person name="Barry K.W."/>
            <person name="Bougher N.L."/>
            <person name="Buchanan P."/>
            <person name="Buyck B."/>
            <person name="Bense V."/>
            <person name="Catcheside P."/>
            <person name="Chovatia M."/>
            <person name="Cooper J."/>
            <person name="Damon W."/>
            <person name="Desjardin D."/>
            <person name="Finy P."/>
            <person name="Geml J."/>
            <person name="Haridas S."/>
            <person name="Hughes K."/>
            <person name="Justo A."/>
            <person name="Karasinski D."/>
            <person name="Kautmanova I."/>
            <person name="Kiss B."/>
            <person name="Kocsube S."/>
            <person name="Kotiranta H."/>
            <person name="LaButti K.M."/>
            <person name="Lechner B.E."/>
            <person name="Liimatainen K."/>
            <person name="Lipzen A."/>
            <person name="Lukacs Z."/>
            <person name="Mihaltcheva S."/>
            <person name="Morgado L.N."/>
            <person name="Niskanen T."/>
            <person name="Noordeloos M.E."/>
            <person name="Ohm R.A."/>
            <person name="Ortiz-Santana B."/>
            <person name="Ovrebo C."/>
            <person name="Racz N."/>
            <person name="Riley R."/>
            <person name="Savchenko A."/>
            <person name="Shiryaev A."/>
            <person name="Soop K."/>
            <person name="Spirin V."/>
            <person name="Szebenyi C."/>
            <person name="Tomsovsky M."/>
            <person name="Tulloss R.E."/>
            <person name="Uehling J."/>
            <person name="Grigoriev I.V."/>
            <person name="Vagvolgyi C."/>
            <person name="Papp T."/>
            <person name="Martin F.M."/>
            <person name="Miettinen O."/>
            <person name="Hibbett D.S."/>
            <person name="Nagy L.G."/>
        </authorList>
    </citation>
    <scope>NUCLEOTIDE SEQUENCE [LARGE SCALE GENOMIC DNA]</scope>
    <source>
        <strain evidence="3 4">CBS 962.96</strain>
    </source>
</reference>
<feature type="region of interest" description="Disordered" evidence="1">
    <location>
        <begin position="164"/>
        <end position="185"/>
    </location>
</feature>
<dbReference type="EMBL" id="ML179337">
    <property type="protein sequence ID" value="THU90360.1"/>
    <property type="molecule type" value="Genomic_DNA"/>
</dbReference>
<evidence type="ECO:0000313" key="3">
    <source>
        <dbReference type="EMBL" id="THU90360.1"/>
    </source>
</evidence>
<evidence type="ECO:0000313" key="4">
    <source>
        <dbReference type="Proteomes" id="UP000297245"/>
    </source>
</evidence>
<gene>
    <name evidence="3" type="ORF">K435DRAFT_272524</name>
</gene>
<proteinExistence type="predicted"/>
<protein>
    <submittedName>
        <fullName evidence="3">Uncharacterized protein</fullName>
    </submittedName>
</protein>
<keyword evidence="2" id="KW-0472">Membrane</keyword>
<feature type="region of interest" description="Disordered" evidence="1">
    <location>
        <begin position="105"/>
        <end position="143"/>
    </location>
</feature>
<sequence>MPSQLHKRSGPNWYDKISQYNLTPTIIWISFAGIATLGLLFLLIYLCRRSYRRRKAKREKTDLEAGMNKILDFSEKESKQMGSVVQLTLPSSTILPVGGRGAAVRSESGGLGVRTQADAEVRPNDNLNGQRRPDTTIPYSESDASYQTVHLPDVVSGSILLSPPQVHLHSGTTTSGHHHHHDGNS</sequence>
<keyword evidence="2" id="KW-0812">Transmembrane</keyword>
<evidence type="ECO:0000256" key="2">
    <source>
        <dbReference type="SAM" id="Phobius"/>
    </source>
</evidence>
<dbReference type="AlphaFoldDB" id="A0A4S8LMS1"/>
<feature type="transmembrane region" description="Helical" evidence="2">
    <location>
        <begin position="26"/>
        <end position="47"/>
    </location>
</feature>
<dbReference type="Proteomes" id="UP000297245">
    <property type="component" value="Unassembled WGS sequence"/>
</dbReference>
<accession>A0A4S8LMS1</accession>
<organism evidence="3 4">
    <name type="scientific">Dendrothele bispora (strain CBS 962.96)</name>
    <dbReference type="NCBI Taxonomy" id="1314807"/>
    <lineage>
        <taxon>Eukaryota</taxon>
        <taxon>Fungi</taxon>
        <taxon>Dikarya</taxon>
        <taxon>Basidiomycota</taxon>
        <taxon>Agaricomycotina</taxon>
        <taxon>Agaricomycetes</taxon>
        <taxon>Agaricomycetidae</taxon>
        <taxon>Agaricales</taxon>
        <taxon>Agaricales incertae sedis</taxon>
        <taxon>Dendrothele</taxon>
    </lineage>
</organism>
<dbReference type="OrthoDB" id="10654410at2759"/>